<dbReference type="AlphaFoldDB" id="A0AAW9SNF7"/>
<name>A0AAW9SNF7_9RHOB</name>
<dbReference type="Proteomes" id="UP001428774">
    <property type="component" value="Unassembled WGS sequence"/>
</dbReference>
<proteinExistence type="predicted"/>
<dbReference type="RefSeq" id="WP_347168173.1">
    <property type="nucleotide sequence ID" value="NZ_JBDNCH010000004.1"/>
</dbReference>
<evidence type="ECO:0000313" key="2">
    <source>
        <dbReference type="Proteomes" id="UP001428774"/>
    </source>
</evidence>
<organism evidence="1 2">
    <name type="scientific">Ponticoccus litoralis</name>
    <dbReference type="NCBI Taxonomy" id="422297"/>
    <lineage>
        <taxon>Bacteria</taxon>
        <taxon>Pseudomonadati</taxon>
        <taxon>Pseudomonadota</taxon>
        <taxon>Alphaproteobacteria</taxon>
        <taxon>Rhodobacterales</taxon>
        <taxon>Roseobacteraceae</taxon>
        <taxon>Ponticoccus</taxon>
    </lineage>
</organism>
<sequence length="83" mass="8967">MPKVTSVPVGLTEAGKLTAALVMARQKSGVAELLKQVAKRMAAEAAVKKAVEEAEEALTVATLAKYPELTAEEIRPWWWMTNG</sequence>
<comment type="caution">
    <text evidence="1">The sequence shown here is derived from an EMBL/GenBank/DDBJ whole genome shotgun (WGS) entry which is preliminary data.</text>
</comment>
<evidence type="ECO:0000313" key="1">
    <source>
        <dbReference type="EMBL" id="MEN9063065.1"/>
    </source>
</evidence>
<dbReference type="EMBL" id="JBDNCH010000004">
    <property type="protein sequence ID" value="MEN9063065.1"/>
    <property type="molecule type" value="Genomic_DNA"/>
</dbReference>
<reference evidence="1 2" key="1">
    <citation type="submission" date="2024-05" db="EMBL/GenBank/DDBJ databases">
        <title>Genome sequence of Ponticoccus litoralis KCCM 90028.</title>
        <authorList>
            <person name="Kim J.M."/>
            <person name="Lee J.K."/>
            <person name="Choi B.J."/>
            <person name="Bayburt H."/>
            <person name="Baek J.H."/>
            <person name="Jeon C.O."/>
        </authorList>
    </citation>
    <scope>NUCLEOTIDE SEQUENCE [LARGE SCALE GENOMIC DNA]</scope>
    <source>
        <strain evidence="1 2">KCCM 90028</strain>
    </source>
</reference>
<accession>A0AAW9SNF7</accession>
<keyword evidence="2" id="KW-1185">Reference proteome</keyword>
<protein>
    <submittedName>
        <fullName evidence="1">Uncharacterized protein</fullName>
    </submittedName>
</protein>
<gene>
    <name evidence="1" type="ORF">ABFB10_20875</name>
</gene>